<evidence type="ECO:0000256" key="2">
    <source>
        <dbReference type="ARBA" id="ARBA00022448"/>
    </source>
</evidence>
<accession>A0ABS1WS33</accession>
<evidence type="ECO:0000259" key="15">
    <source>
        <dbReference type="SMART" id="SM00965"/>
    </source>
</evidence>
<dbReference type="PANTHER" id="PTHR32552">
    <property type="entry name" value="FERRICHROME IRON RECEPTOR-RELATED"/>
    <property type="match status" value="1"/>
</dbReference>
<feature type="compositionally biased region" description="Low complexity" evidence="13">
    <location>
        <begin position="148"/>
        <end position="164"/>
    </location>
</feature>
<comment type="similarity">
    <text evidence="11 12">Belongs to the TonB-dependent receptor family.</text>
</comment>
<evidence type="ECO:0000256" key="3">
    <source>
        <dbReference type="ARBA" id="ARBA00022452"/>
    </source>
</evidence>
<evidence type="ECO:0000313" key="16">
    <source>
        <dbReference type="EMBL" id="MBM0103786.1"/>
    </source>
</evidence>
<evidence type="ECO:0000313" key="17">
    <source>
        <dbReference type="Proteomes" id="UP000661077"/>
    </source>
</evidence>
<proteinExistence type="inferred from homology"/>
<dbReference type="SMART" id="SM00965">
    <property type="entry name" value="STN"/>
    <property type="match status" value="1"/>
</dbReference>
<dbReference type="Pfam" id="PF07660">
    <property type="entry name" value="STN"/>
    <property type="match status" value="1"/>
</dbReference>
<evidence type="ECO:0000256" key="13">
    <source>
        <dbReference type="SAM" id="MobiDB-lite"/>
    </source>
</evidence>
<dbReference type="RefSeq" id="WP_203165744.1">
    <property type="nucleotide sequence ID" value="NZ_JAEVLS010000001.1"/>
</dbReference>
<protein>
    <submittedName>
        <fullName evidence="16">TonB-dependent receptor</fullName>
    </submittedName>
</protein>
<keyword evidence="8 12" id="KW-0798">TonB box</keyword>
<keyword evidence="7" id="KW-0406">Ion transport</keyword>
<evidence type="ECO:0000256" key="9">
    <source>
        <dbReference type="ARBA" id="ARBA00023136"/>
    </source>
</evidence>
<keyword evidence="16" id="KW-0675">Receptor</keyword>
<dbReference type="Pfam" id="PF00593">
    <property type="entry name" value="TonB_dep_Rec_b-barrel"/>
    <property type="match status" value="1"/>
</dbReference>
<gene>
    <name evidence="16" type="ORF">JM946_03480</name>
</gene>
<name>A0ABS1WS33_9GAMM</name>
<evidence type="ECO:0000256" key="5">
    <source>
        <dbReference type="ARBA" id="ARBA00022692"/>
    </source>
</evidence>
<dbReference type="PROSITE" id="PS52016">
    <property type="entry name" value="TONB_DEPENDENT_REC_3"/>
    <property type="match status" value="1"/>
</dbReference>
<evidence type="ECO:0000256" key="10">
    <source>
        <dbReference type="ARBA" id="ARBA00023237"/>
    </source>
</evidence>
<comment type="subcellular location">
    <subcellularLocation>
        <location evidence="1 11">Cell outer membrane</location>
        <topology evidence="1 11">Multi-pass membrane protein</topology>
    </subcellularLocation>
</comment>
<organism evidence="16 17">
    <name type="scientific">Steroidobacter gossypii</name>
    <dbReference type="NCBI Taxonomy" id="2805490"/>
    <lineage>
        <taxon>Bacteria</taxon>
        <taxon>Pseudomonadati</taxon>
        <taxon>Pseudomonadota</taxon>
        <taxon>Gammaproteobacteria</taxon>
        <taxon>Steroidobacterales</taxon>
        <taxon>Steroidobacteraceae</taxon>
        <taxon>Steroidobacter</taxon>
    </lineage>
</organism>
<evidence type="ECO:0000256" key="1">
    <source>
        <dbReference type="ARBA" id="ARBA00004571"/>
    </source>
</evidence>
<evidence type="ECO:0000256" key="7">
    <source>
        <dbReference type="ARBA" id="ARBA00023065"/>
    </source>
</evidence>
<dbReference type="PANTHER" id="PTHR32552:SF81">
    <property type="entry name" value="TONB-DEPENDENT OUTER MEMBRANE RECEPTOR"/>
    <property type="match status" value="1"/>
</dbReference>
<keyword evidence="10 11" id="KW-0998">Cell outer membrane</keyword>
<dbReference type="Gene3D" id="2.40.170.20">
    <property type="entry name" value="TonB-dependent receptor, beta-barrel domain"/>
    <property type="match status" value="1"/>
</dbReference>
<dbReference type="Gene3D" id="3.55.50.30">
    <property type="match status" value="1"/>
</dbReference>
<keyword evidence="3 11" id="KW-1134">Transmembrane beta strand</keyword>
<keyword evidence="6" id="KW-0408">Iron</keyword>
<reference evidence="16 17" key="1">
    <citation type="journal article" date="2021" name="Int. J. Syst. Evol. Microbiol.">
        <title>Steroidobacter gossypii sp. nov., isolated from soil of cotton cropping field.</title>
        <authorList>
            <person name="Huang R."/>
            <person name="Yang S."/>
            <person name="Zhen C."/>
            <person name="Liu W."/>
        </authorList>
    </citation>
    <scope>NUCLEOTIDE SEQUENCE [LARGE SCALE GENOMIC DNA]</scope>
    <source>
        <strain evidence="16 17">S1-65</strain>
    </source>
</reference>
<dbReference type="InterPro" id="IPR036942">
    <property type="entry name" value="Beta-barrel_TonB_sf"/>
</dbReference>
<keyword evidence="14" id="KW-0732">Signal</keyword>
<keyword evidence="17" id="KW-1185">Reference proteome</keyword>
<dbReference type="InterPro" id="IPR000531">
    <property type="entry name" value="Beta-barrel_TonB"/>
</dbReference>
<keyword evidence="9 11" id="KW-0472">Membrane</keyword>
<keyword evidence="2 11" id="KW-0813">Transport</keyword>
<keyword evidence="4" id="KW-0410">Iron transport</keyword>
<evidence type="ECO:0000256" key="14">
    <source>
        <dbReference type="SAM" id="SignalP"/>
    </source>
</evidence>
<dbReference type="InterPro" id="IPR039426">
    <property type="entry name" value="TonB-dep_rcpt-like"/>
</dbReference>
<feature type="domain" description="Secretin/TonB short N-terminal" evidence="15">
    <location>
        <begin position="65"/>
        <end position="116"/>
    </location>
</feature>
<feature type="region of interest" description="Disordered" evidence="13">
    <location>
        <begin position="140"/>
        <end position="164"/>
    </location>
</feature>
<feature type="chain" id="PRO_5045991600" evidence="14">
    <location>
        <begin position="33"/>
        <end position="882"/>
    </location>
</feature>
<dbReference type="Pfam" id="PF07715">
    <property type="entry name" value="Plug"/>
    <property type="match status" value="1"/>
</dbReference>
<sequence length="882" mass="95987">MQDRHAARPHLKGHLKFMVACVLATASAPSLAQAMTAAHSEPRAFDIEAQDLGSALKAFAFQSNREIFFAPELTQGKQSRGVVGQYGDLDALKRILSNTGLTYTVTDSNAILVRDVSNVTSRAAAPAQAGAAIHLARAEMNTQAEPQSSAASGNPNSNTASSSASIGESLYEVIVTATKRPERARDIAGSVSAMSGAQLEAIGAQSFQDYLTRTPGVVFNAGPLGDSTAIIRGVGTSVGKDQGQGPTGYYINEIPLTEPGYAVAIPDVDTFDVERVEVLRGPQGTLFGSSALGGAINYVAREASTAGFDAALQTSASSTHHGDGDMGYAGKGMINVPLGDTFAIRGVAYYRTEPGYLDNIGIGRKASNEQTNKGGRFSAVWTPSEATKVSLLSLYDKNHTPDFGYRYPEQGEFIRNTLVSEPVEYELQLHSLRLDQDLGFATLTALVGYSEKERRLVTDNTVFYSVFAPVDEDTPGEVLPNPVPYLDTGTSESRSYELRLASPKGEKFDYLIGVMGTSTDKTFRDYLSSEGAFDILSVHRDLADLRGDTFYWGVGRTDGNEKAVFGEANYRFSDHWTVTFGGRWFDTEVTSRALYSGVFYPGSLQLPRGHQTEDGFAPKISLAWRRDDDLMIYALASKGYRFGNPNTIFPLEGFDTPSGWETDSLWNYELGMRSSFFDRRVQTDFTVFLIDWSDLQVRLYRPDNVTYGTNAGKARNVGQEFSGLWRVTDAFDLSLNITHLDAQLTQTVISTTSTTLPDGTVVTTPNVILRDGQQLPGASEWQVSAMATARLPYAAEPTITLAHRYLSDAPQSLQAPNLRINGYGQTDLRINATFANVGVTAFVNNLTDKRGVTFGYGDFGLGVQDFIIRPRTVGLMLDWKMR</sequence>
<dbReference type="Proteomes" id="UP000661077">
    <property type="component" value="Unassembled WGS sequence"/>
</dbReference>
<evidence type="ECO:0000256" key="8">
    <source>
        <dbReference type="ARBA" id="ARBA00023077"/>
    </source>
</evidence>
<feature type="signal peptide" evidence="14">
    <location>
        <begin position="1"/>
        <end position="32"/>
    </location>
</feature>
<evidence type="ECO:0000256" key="11">
    <source>
        <dbReference type="PROSITE-ProRule" id="PRU01360"/>
    </source>
</evidence>
<evidence type="ECO:0000256" key="6">
    <source>
        <dbReference type="ARBA" id="ARBA00023004"/>
    </source>
</evidence>
<dbReference type="InterPro" id="IPR012910">
    <property type="entry name" value="Plug_dom"/>
</dbReference>
<dbReference type="InterPro" id="IPR011662">
    <property type="entry name" value="Secretin/TonB_short_N"/>
</dbReference>
<dbReference type="SUPFAM" id="SSF56935">
    <property type="entry name" value="Porins"/>
    <property type="match status" value="1"/>
</dbReference>
<evidence type="ECO:0000256" key="4">
    <source>
        <dbReference type="ARBA" id="ARBA00022496"/>
    </source>
</evidence>
<keyword evidence="5 11" id="KW-0812">Transmembrane</keyword>
<dbReference type="EMBL" id="JAEVLS010000001">
    <property type="protein sequence ID" value="MBM0103786.1"/>
    <property type="molecule type" value="Genomic_DNA"/>
</dbReference>
<comment type="caution">
    <text evidence="16">The sequence shown here is derived from an EMBL/GenBank/DDBJ whole genome shotgun (WGS) entry which is preliminary data.</text>
</comment>
<evidence type="ECO:0000256" key="12">
    <source>
        <dbReference type="RuleBase" id="RU003357"/>
    </source>
</evidence>